<proteinExistence type="predicted"/>
<dbReference type="PROSITE" id="PS50994">
    <property type="entry name" value="INTEGRASE"/>
    <property type="match status" value="1"/>
</dbReference>
<feature type="region of interest" description="Disordered" evidence="1">
    <location>
        <begin position="625"/>
        <end position="654"/>
    </location>
</feature>
<feature type="domain" description="Integrase catalytic" evidence="2">
    <location>
        <begin position="356"/>
        <end position="537"/>
    </location>
</feature>
<reference evidence="3" key="1">
    <citation type="submission" date="2023-08" db="EMBL/GenBank/DDBJ databases">
        <authorList>
            <person name="Chen Y."/>
            <person name="Shah S."/>
            <person name="Dougan E. K."/>
            <person name="Thang M."/>
            <person name="Chan C."/>
        </authorList>
    </citation>
    <scope>NUCLEOTIDE SEQUENCE</scope>
</reference>
<dbReference type="GO" id="GO:0015074">
    <property type="term" value="P:DNA integration"/>
    <property type="evidence" value="ECO:0007669"/>
    <property type="project" value="InterPro"/>
</dbReference>
<dbReference type="GO" id="GO:0003676">
    <property type="term" value="F:nucleic acid binding"/>
    <property type="evidence" value="ECO:0007669"/>
    <property type="project" value="InterPro"/>
</dbReference>
<sequence length="1062" mass="118873">MTDEARRMSIRLFGMLTSWAQESPAAVKLARGVQHQNGFELWRLLWREFHPENHSKALIWRRTLLSPKFPTRELDFSSALREWEADLDRYASEYGPDKAISDEDKRAVVITESPAALRQHLAMHAAALTTYNQVRDVVVSYLQAKRVWMPSAGYAAGSSFRKDPNSMDGHEVQECWFNGQANGKGKPQDAHVSFQVVDGISEDILSINRAVDQGATFHFSSSESWMEWPDGARADFRREGNQFVLPYRELTNSGGSDNAQSRVAPVEIPMDDVEAQEVEAFAQREQQAAEDQAEWAELAGQDQEEPVASEQRAEVRHPQPRAPPSTAEPSPQERARHMLTHLPYQAWCPDCLSGKGRENPHTRHDCDAGVQKMQMDYLFFGRDGELVENEAALVTVLVLTDRVTGFPLALPIPRKGLEHSAHVLQAVEFYLENLGHDRAILQIDQENQIRSVAYAIRRHMGASRVRVRESPPRSHQSQGAVESMNKFIAGQVRTLLADIRARYPDEKLVRTKDGQTPFRLANGVDYTQPIFQFGETVMAKLPKPGSKSQVRWVKGIWAGKLERDDTHVLLTPAGALSVRSVRRLPAPAQAQLQTMKEACGLPWGPRHGRRVRVQDPEKSQVVVLPLPTVQPSRPDSQLSDFSPSVLPGDGEDAAAPLLAQDGAGVDHEANAVEGYAQAEELEDALLPESEGAGAGSAAQPELADPTTPANANADGTQAAQSVQWGIYKSRFTCADVKARYSPEQEQDMNVFVPIVAAFLIGTDRGAQQGKPVYIRAPPEWWDIFVEWSDQLPKAERELYKTRFRDVWLRLDGDLYGRRTAGSVYRDELEEVLGKLRPRFEFKRGVKDPCVYYCSRTDVTLLHHIDDIRCVGPDNQINYFIDEEIPKHCEIEAGPLESQGIAVEVLGRPKIRLEDAILTVPDEKHARNVIAALGLQPGDKSQVPSKPLDLTQKEELDGERTAKYRSAVGSAIFLSADRRDVQYATKELARRMARPRECDWQAAATLAAYLQSHLSFVRAQRHEVKSTSASTKNETTSKKLRAVRPWQPMMPARVSTTMLPPRL</sequence>
<organism evidence="3 4">
    <name type="scientific">Effrenium voratum</name>
    <dbReference type="NCBI Taxonomy" id="2562239"/>
    <lineage>
        <taxon>Eukaryota</taxon>
        <taxon>Sar</taxon>
        <taxon>Alveolata</taxon>
        <taxon>Dinophyceae</taxon>
        <taxon>Suessiales</taxon>
        <taxon>Symbiodiniaceae</taxon>
        <taxon>Effrenium</taxon>
    </lineage>
</organism>
<feature type="compositionally biased region" description="Polar residues" evidence="1">
    <location>
        <begin position="707"/>
        <end position="716"/>
    </location>
</feature>
<feature type="region of interest" description="Disordered" evidence="1">
    <location>
        <begin position="689"/>
        <end position="716"/>
    </location>
</feature>
<evidence type="ECO:0000313" key="4">
    <source>
        <dbReference type="Proteomes" id="UP001178507"/>
    </source>
</evidence>
<dbReference type="InterPro" id="IPR012337">
    <property type="entry name" value="RNaseH-like_sf"/>
</dbReference>
<protein>
    <recommendedName>
        <fullName evidence="2">Integrase catalytic domain-containing protein</fullName>
    </recommendedName>
</protein>
<feature type="compositionally biased region" description="Low complexity" evidence="1">
    <location>
        <begin position="283"/>
        <end position="299"/>
    </location>
</feature>
<dbReference type="Gene3D" id="3.30.420.10">
    <property type="entry name" value="Ribonuclease H-like superfamily/Ribonuclease H"/>
    <property type="match status" value="1"/>
</dbReference>
<evidence type="ECO:0000313" key="3">
    <source>
        <dbReference type="EMBL" id="CAJ1373037.1"/>
    </source>
</evidence>
<dbReference type="InterPro" id="IPR036397">
    <property type="entry name" value="RNaseH_sf"/>
</dbReference>
<feature type="region of interest" description="Disordered" evidence="1">
    <location>
        <begin position="283"/>
        <end position="333"/>
    </location>
</feature>
<accession>A0AA36MMY1</accession>
<gene>
    <name evidence="3" type="ORF">EVOR1521_LOCUS2988</name>
</gene>
<dbReference type="InterPro" id="IPR001584">
    <property type="entry name" value="Integrase_cat-core"/>
</dbReference>
<feature type="compositionally biased region" description="Polar residues" evidence="1">
    <location>
        <begin position="633"/>
        <end position="642"/>
    </location>
</feature>
<feature type="compositionally biased region" description="Low complexity" evidence="1">
    <location>
        <begin position="689"/>
        <end position="698"/>
    </location>
</feature>
<dbReference type="Proteomes" id="UP001178507">
    <property type="component" value="Unassembled WGS sequence"/>
</dbReference>
<dbReference type="AlphaFoldDB" id="A0AA36MMY1"/>
<dbReference type="SUPFAM" id="SSF53098">
    <property type="entry name" value="Ribonuclease H-like"/>
    <property type="match status" value="1"/>
</dbReference>
<evidence type="ECO:0000256" key="1">
    <source>
        <dbReference type="SAM" id="MobiDB-lite"/>
    </source>
</evidence>
<dbReference type="EMBL" id="CAUJNA010000171">
    <property type="protein sequence ID" value="CAJ1373037.1"/>
    <property type="molecule type" value="Genomic_DNA"/>
</dbReference>
<evidence type="ECO:0000259" key="2">
    <source>
        <dbReference type="PROSITE" id="PS50994"/>
    </source>
</evidence>
<name>A0AA36MMY1_9DINO</name>
<comment type="caution">
    <text evidence="3">The sequence shown here is derived from an EMBL/GenBank/DDBJ whole genome shotgun (WGS) entry which is preliminary data.</text>
</comment>
<keyword evidence="4" id="KW-1185">Reference proteome</keyword>